<evidence type="ECO:0000256" key="6">
    <source>
        <dbReference type="ARBA" id="ARBA00022840"/>
    </source>
</evidence>
<evidence type="ECO:0000256" key="8">
    <source>
        <dbReference type="ARBA" id="ARBA00023136"/>
    </source>
</evidence>
<dbReference type="AlphaFoldDB" id="A0A160IR85"/>
<evidence type="ECO:0000256" key="4">
    <source>
        <dbReference type="ARBA" id="ARBA00022475"/>
    </source>
</evidence>
<evidence type="ECO:0000256" key="2">
    <source>
        <dbReference type="ARBA" id="ARBA00005417"/>
    </source>
</evidence>
<sequence>MEDVIIVRSLMKSYGTKKAVNNLSFSVKKGEIFGIIGPNGAGKTTTIEIMEGLRKKDSGEVSILGMNPEKDRKVLNHRIGVQFQATSIQKKMKVKEALKLFAAIYNKNNANDEMLKLLGLEEKMDTYFDDLSGGQKQRLTLALATLHEPEIIFLDEPSMGLDPHARREMWNIICSLRDRGTTIVVTTHYMEEAEKLCDRVAMIYNGELRALDDPSRLVEDISSHFISFRSPDFPVAQVHQMNGVIRVEHDEELDAFKLYTEDLQSCSYNLFKMAHEENYHISDYKFERGTLDDLFVHYLQGGESA</sequence>
<proteinExistence type="inferred from homology"/>
<gene>
    <name evidence="10" type="ORF">ABE65_020080</name>
</gene>
<evidence type="ECO:0000256" key="1">
    <source>
        <dbReference type="ARBA" id="ARBA00004236"/>
    </source>
</evidence>
<dbReference type="KEGG" id="fpn:ABE65_020080"/>
<dbReference type="GO" id="GO:0005524">
    <property type="term" value="F:ATP binding"/>
    <property type="evidence" value="ECO:0007669"/>
    <property type="project" value="UniProtKB-KW"/>
</dbReference>
<accession>A0A160IR85</accession>
<dbReference type="SUPFAM" id="SSF52540">
    <property type="entry name" value="P-loop containing nucleoside triphosphate hydrolases"/>
    <property type="match status" value="1"/>
</dbReference>
<dbReference type="Proteomes" id="UP000076623">
    <property type="component" value="Chromosome"/>
</dbReference>
<keyword evidence="4" id="KW-1003">Cell membrane</keyword>
<dbReference type="InterPro" id="IPR027417">
    <property type="entry name" value="P-loop_NTPase"/>
</dbReference>
<evidence type="ECO:0000256" key="7">
    <source>
        <dbReference type="ARBA" id="ARBA00022967"/>
    </source>
</evidence>
<dbReference type="GO" id="GO:0016887">
    <property type="term" value="F:ATP hydrolysis activity"/>
    <property type="evidence" value="ECO:0007669"/>
    <property type="project" value="InterPro"/>
</dbReference>
<keyword evidence="5" id="KW-0547">Nucleotide-binding</keyword>
<dbReference type="FunFam" id="3.40.50.300:FF:000589">
    <property type="entry name" value="ABC transporter, ATP-binding subunit"/>
    <property type="match status" value="1"/>
</dbReference>
<dbReference type="RefSeq" id="WP_066398966.1">
    <property type="nucleotide sequence ID" value="NZ_CP015378.1"/>
</dbReference>
<evidence type="ECO:0000259" key="9">
    <source>
        <dbReference type="PROSITE" id="PS50893"/>
    </source>
</evidence>
<comment type="similarity">
    <text evidence="2">Belongs to the ABC transporter superfamily.</text>
</comment>
<evidence type="ECO:0000313" key="10">
    <source>
        <dbReference type="EMBL" id="ANC78974.1"/>
    </source>
</evidence>
<dbReference type="GO" id="GO:0005886">
    <property type="term" value="C:plasma membrane"/>
    <property type="evidence" value="ECO:0007669"/>
    <property type="project" value="UniProtKB-SubCell"/>
</dbReference>
<dbReference type="InterPro" id="IPR003593">
    <property type="entry name" value="AAA+_ATPase"/>
</dbReference>
<reference evidence="10 11" key="1">
    <citation type="submission" date="2016-04" db="EMBL/GenBank/DDBJ databases">
        <title>Complete genome sequence of Fictibacillus phosphorivorans G25-29, a strain toxic to nematodes.</title>
        <authorList>
            <person name="Zheng Z."/>
        </authorList>
    </citation>
    <scope>NUCLEOTIDE SEQUENCE [LARGE SCALE GENOMIC DNA]</scope>
    <source>
        <strain evidence="10 11">G25-29</strain>
    </source>
</reference>
<dbReference type="PANTHER" id="PTHR42711">
    <property type="entry name" value="ABC TRANSPORTER ATP-BINDING PROTEIN"/>
    <property type="match status" value="1"/>
</dbReference>
<dbReference type="EMBL" id="CP015378">
    <property type="protein sequence ID" value="ANC78974.1"/>
    <property type="molecule type" value="Genomic_DNA"/>
</dbReference>
<protein>
    <submittedName>
        <fullName evidence="10">ABC transporter ATP-binding protein</fullName>
    </submittedName>
</protein>
<dbReference type="PANTHER" id="PTHR42711:SF5">
    <property type="entry name" value="ABC TRANSPORTER ATP-BINDING PROTEIN NATA"/>
    <property type="match status" value="1"/>
</dbReference>
<evidence type="ECO:0000256" key="3">
    <source>
        <dbReference type="ARBA" id="ARBA00022448"/>
    </source>
</evidence>
<dbReference type="CDD" id="cd03230">
    <property type="entry name" value="ABC_DR_subfamily_A"/>
    <property type="match status" value="1"/>
</dbReference>
<dbReference type="STRING" id="1221500.ABE65_020080"/>
<dbReference type="SMART" id="SM00382">
    <property type="entry name" value="AAA"/>
    <property type="match status" value="1"/>
</dbReference>
<keyword evidence="3" id="KW-0813">Transport</keyword>
<evidence type="ECO:0000313" key="11">
    <source>
        <dbReference type="Proteomes" id="UP000076623"/>
    </source>
</evidence>
<keyword evidence="8" id="KW-0472">Membrane</keyword>
<keyword evidence="11" id="KW-1185">Reference proteome</keyword>
<feature type="domain" description="ABC transporter" evidence="9">
    <location>
        <begin position="5"/>
        <end position="230"/>
    </location>
</feature>
<keyword evidence="6 10" id="KW-0067">ATP-binding</keyword>
<keyword evidence="7" id="KW-1278">Translocase</keyword>
<dbReference type="InterPro" id="IPR003439">
    <property type="entry name" value="ABC_transporter-like_ATP-bd"/>
</dbReference>
<dbReference type="Pfam" id="PF00005">
    <property type="entry name" value="ABC_tran"/>
    <property type="match status" value="1"/>
</dbReference>
<dbReference type="InterPro" id="IPR017871">
    <property type="entry name" value="ABC_transporter-like_CS"/>
</dbReference>
<dbReference type="Gene3D" id="3.40.50.300">
    <property type="entry name" value="P-loop containing nucleotide triphosphate hydrolases"/>
    <property type="match status" value="1"/>
</dbReference>
<name>A0A160IR85_9BACL</name>
<dbReference type="PROSITE" id="PS00211">
    <property type="entry name" value="ABC_TRANSPORTER_1"/>
    <property type="match status" value="1"/>
</dbReference>
<dbReference type="PROSITE" id="PS50893">
    <property type="entry name" value="ABC_TRANSPORTER_2"/>
    <property type="match status" value="1"/>
</dbReference>
<comment type="subcellular location">
    <subcellularLocation>
        <location evidence="1">Cell membrane</location>
    </subcellularLocation>
</comment>
<organism evidence="10 11">
    <name type="scientific">Fictibacillus phosphorivorans</name>
    <dbReference type="NCBI Taxonomy" id="1221500"/>
    <lineage>
        <taxon>Bacteria</taxon>
        <taxon>Bacillati</taxon>
        <taxon>Bacillota</taxon>
        <taxon>Bacilli</taxon>
        <taxon>Bacillales</taxon>
        <taxon>Fictibacillaceae</taxon>
        <taxon>Fictibacillus</taxon>
    </lineage>
</organism>
<dbReference type="InterPro" id="IPR050763">
    <property type="entry name" value="ABC_transporter_ATP-binding"/>
</dbReference>
<evidence type="ECO:0000256" key="5">
    <source>
        <dbReference type="ARBA" id="ARBA00022741"/>
    </source>
</evidence>